<keyword evidence="2" id="KW-0813">Transport</keyword>
<sequence length="202" mass="23175">MGTANKETERKLGLFEQEIMGSAQQICKEIDDELEAYRASEMGRYKDDALAETGQMIQSELSELVAEGTRELSRKKMELKKRLYVKRDDYTKEIFSEARRRLEEFAKGDRYPDFLYDKVKKLLSGRDVQGARLLVRQDDMRLESELKKLCGAVELAADDTIRLGGARLVNEAKNYIADETLDNALEEQKEWFAANSGFIVTL</sequence>
<dbReference type="Gene3D" id="3.30.2320.30">
    <property type="entry name" value="ATP synthase, E subunit, C-terminal"/>
    <property type="match status" value="1"/>
</dbReference>
<comment type="similarity">
    <text evidence="1">Belongs to the V-ATPase E subunit family.</text>
</comment>
<evidence type="ECO:0000256" key="1">
    <source>
        <dbReference type="ARBA" id="ARBA00005901"/>
    </source>
</evidence>
<evidence type="ECO:0008006" key="6">
    <source>
        <dbReference type="Google" id="ProtNLM"/>
    </source>
</evidence>
<dbReference type="GO" id="GO:0033178">
    <property type="term" value="C:proton-transporting two-sector ATPase complex, catalytic domain"/>
    <property type="evidence" value="ECO:0007669"/>
    <property type="project" value="InterPro"/>
</dbReference>
<dbReference type="InterPro" id="IPR038495">
    <property type="entry name" value="ATPase_E_C"/>
</dbReference>
<dbReference type="AlphaFoldDB" id="A0A926DYM4"/>
<evidence type="ECO:0000256" key="3">
    <source>
        <dbReference type="ARBA" id="ARBA00023065"/>
    </source>
</evidence>
<keyword evidence="3" id="KW-0406">Ion transport</keyword>
<dbReference type="Pfam" id="PF01991">
    <property type="entry name" value="vATP-synt_E"/>
    <property type="match status" value="1"/>
</dbReference>
<evidence type="ECO:0000256" key="2">
    <source>
        <dbReference type="ARBA" id="ARBA00022448"/>
    </source>
</evidence>
<organism evidence="4 5">
    <name type="scientific">Ligaoa zhengdingensis</name>
    <dbReference type="NCBI Taxonomy" id="2763658"/>
    <lineage>
        <taxon>Bacteria</taxon>
        <taxon>Bacillati</taxon>
        <taxon>Bacillota</taxon>
        <taxon>Clostridia</taxon>
        <taxon>Eubacteriales</taxon>
        <taxon>Oscillospiraceae</taxon>
        <taxon>Ligaoa</taxon>
    </lineage>
</organism>
<dbReference type="SUPFAM" id="SSF160527">
    <property type="entry name" value="V-type ATPase subunit E-like"/>
    <property type="match status" value="1"/>
</dbReference>
<proteinExistence type="inferred from homology"/>
<accession>A0A926DYM4</accession>
<gene>
    <name evidence="4" type="ORF">H8711_01485</name>
</gene>
<keyword evidence="5" id="KW-1185">Reference proteome</keyword>
<evidence type="ECO:0000313" key="5">
    <source>
        <dbReference type="Proteomes" id="UP000653127"/>
    </source>
</evidence>
<name>A0A926DYM4_9FIRM</name>
<comment type="caution">
    <text evidence="4">The sequence shown here is derived from an EMBL/GenBank/DDBJ whole genome shotgun (WGS) entry which is preliminary data.</text>
</comment>
<protein>
    <recommendedName>
        <fullName evidence="6">V-type ATP synthase subunit E</fullName>
    </recommendedName>
</protein>
<dbReference type="GO" id="GO:0046961">
    <property type="term" value="F:proton-transporting ATPase activity, rotational mechanism"/>
    <property type="evidence" value="ECO:0007669"/>
    <property type="project" value="InterPro"/>
</dbReference>
<reference evidence="4" key="1">
    <citation type="submission" date="2020-08" db="EMBL/GenBank/DDBJ databases">
        <title>Genome public.</title>
        <authorList>
            <person name="Liu C."/>
            <person name="Sun Q."/>
        </authorList>
    </citation>
    <scope>NUCLEOTIDE SEQUENCE</scope>
    <source>
        <strain evidence="4">NSJ-31</strain>
    </source>
</reference>
<dbReference type="InterPro" id="IPR002842">
    <property type="entry name" value="ATPase_V1_Esu"/>
</dbReference>
<dbReference type="RefSeq" id="WP_249281762.1">
    <property type="nucleotide sequence ID" value="NZ_JACRST010000001.1"/>
</dbReference>
<dbReference type="Proteomes" id="UP000653127">
    <property type="component" value="Unassembled WGS sequence"/>
</dbReference>
<evidence type="ECO:0000313" key="4">
    <source>
        <dbReference type="EMBL" id="MBC8545610.1"/>
    </source>
</evidence>
<dbReference type="EMBL" id="JACRST010000001">
    <property type="protein sequence ID" value="MBC8545610.1"/>
    <property type="molecule type" value="Genomic_DNA"/>
</dbReference>